<evidence type="ECO:0000313" key="2">
    <source>
        <dbReference type="EMBL" id="KKQ94842.1"/>
    </source>
</evidence>
<keyword evidence="1" id="KW-1133">Transmembrane helix</keyword>
<organism evidence="2 3">
    <name type="scientific">candidate division CPR2 bacterium GW2011_GWC2_39_10</name>
    <dbReference type="NCBI Taxonomy" id="1618345"/>
    <lineage>
        <taxon>Bacteria</taxon>
        <taxon>Bacteria division CPR2</taxon>
    </lineage>
</organism>
<dbReference type="STRING" id="1618345.UT18_C0007G0098"/>
<protein>
    <submittedName>
        <fullName evidence="2">Uncharacterized protein</fullName>
    </submittedName>
</protein>
<reference evidence="2 3" key="1">
    <citation type="journal article" date="2015" name="Nature">
        <title>rRNA introns, odd ribosomes, and small enigmatic genomes across a large radiation of phyla.</title>
        <authorList>
            <person name="Brown C.T."/>
            <person name="Hug L.A."/>
            <person name="Thomas B.C."/>
            <person name="Sharon I."/>
            <person name="Castelle C.J."/>
            <person name="Singh A."/>
            <person name="Wilkins M.J."/>
            <person name="Williams K.H."/>
            <person name="Banfield J.F."/>
        </authorList>
    </citation>
    <scope>NUCLEOTIDE SEQUENCE [LARGE SCALE GENOMIC DNA]</scope>
</reference>
<dbReference type="Proteomes" id="UP000034207">
    <property type="component" value="Unassembled WGS sequence"/>
</dbReference>
<keyword evidence="1" id="KW-0812">Transmembrane</keyword>
<name>A0A0G0LUY5_UNCC2</name>
<comment type="caution">
    <text evidence="2">The sequence shown here is derived from an EMBL/GenBank/DDBJ whole genome shotgun (WGS) entry which is preliminary data.</text>
</comment>
<dbReference type="AlphaFoldDB" id="A0A0G0LUY5"/>
<feature type="transmembrane region" description="Helical" evidence="1">
    <location>
        <begin position="59"/>
        <end position="77"/>
    </location>
</feature>
<dbReference type="EMBL" id="LBVV01000007">
    <property type="protein sequence ID" value="KKQ94842.1"/>
    <property type="molecule type" value="Genomic_DNA"/>
</dbReference>
<accession>A0A0G0LUY5</accession>
<gene>
    <name evidence="2" type="ORF">UT18_C0007G0098</name>
</gene>
<evidence type="ECO:0000313" key="3">
    <source>
        <dbReference type="Proteomes" id="UP000034207"/>
    </source>
</evidence>
<feature type="transmembrane region" description="Helical" evidence="1">
    <location>
        <begin position="113"/>
        <end position="134"/>
    </location>
</feature>
<sequence length="135" mass="15884">MFWWVYYKSMDEELQSLEEKREQQLYGKSAELIETGEFTKDINFGEIEKKDLLYKCFNYGLPIIFNVLAMGIIIANMSKFQPPVFNILLTLIVLSIWVSISHILAYLTKKSFFLFFLLIGLPGLCYAIFSIFFYK</sequence>
<evidence type="ECO:0000256" key="1">
    <source>
        <dbReference type="SAM" id="Phobius"/>
    </source>
</evidence>
<keyword evidence="1" id="KW-0472">Membrane</keyword>
<feature type="transmembrane region" description="Helical" evidence="1">
    <location>
        <begin position="84"/>
        <end position="107"/>
    </location>
</feature>
<proteinExistence type="predicted"/>